<dbReference type="EMBL" id="AMEP01000085">
    <property type="protein sequence ID" value="EKY00583.1"/>
    <property type="molecule type" value="Genomic_DNA"/>
</dbReference>
<dbReference type="HOGENOM" id="CLU_050513_0_0_10"/>
<evidence type="ECO:0008006" key="3">
    <source>
        <dbReference type="Google" id="ProtNLM"/>
    </source>
</evidence>
<accession>L1NB29</accession>
<dbReference type="AlphaFoldDB" id="L1NB29"/>
<evidence type="ECO:0000313" key="2">
    <source>
        <dbReference type="Proteomes" id="UP000010433"/>
    </source>
</evidence>
<name>L1NB29_9BACT</name>
<dbReference type="PATRIC" id="fig|1127699.3.peg.1172"/>
<proteinExistence type="predicted"/>
<protein>
    <recommendedName>
        <fullName evidence="3">Lipoprotein</fullName>
    </recommendedName>
</protein>
<gene>
    <name evidence="1" type="ORF">HMPREF9151_01264</name>
</gene>
<evidence type="ECO:0000313" key="1">
    <source>
        <dbReference type="EMBL" id="EKY00583.1"/>
    </source>
</evidence>
<reference evidence="1 2" key="1">
    <citation type="submission" date="2012-05" db="EMBL/GenBank/DDBJ databases">
        <authorList>
            <person name="Weinstock G."/>
            <person name="Sodergren E."/>
            <person name="Lobos E.A."/>
            <person name="Fulton L."/>
            <person name="Fulton R."/>
            <person name="Courtney L."/>
            <person name="Fronick C."/>
            <person name="O'Laughlin M."/>
            <person name="Godfrey J."/>
            <person name="Wilson R.M."/>
            <person name="Miner T."/>
            <person name="Farmer C."/>
            <person name="Delehaunty K."/>
            <person name="Cordes M."/>
            <person name="Minx P."/>
            <person name="Tomlinson C."/>
            <person name="Chen J."/>
            <person name="Wollam A."/>
            <person name="Pepin K.H."/>
            <person name="Bhonagiri V."/>
            <person name="Zhang X."/>
            <person name="Suruliraj S."/>
            <person name="Warren W."/>
            <person name="Mitreva M."/>
            <person name="Mardis E.R."/>
            <person name="Wilson R.K."/>
        </authorList>
    </citation>
    <scope>NUCLEOTIDE SEQUENCE [LARGE SCALE GENOMIC DNA]</scope>
    <source>
        <strain evidence="1 2">F0055</strain>
    </source>
</reference>
<dbReference type="Proteomes" id="UP000010433">
    <property type="component" value="Unassembled WGS sequence"/>
</dbReference>
<keyword evidence="2" id="KW-1185">Reference proteome</keyword>
<sequence length="305" mass="35254">MRGTIVVVLALVAMVSCQPGSDRKRVHAAYYWSTVFATDSVKAHFYRTQQICKLYVRYFDVVKNKGGEAVPNATITFQTVPPKGVEVVPTVFITNDCMQSTPLWTEKLLRRILQMNKTNGITGVREIQIDCDWTHRTQTVYFSFLKQLRQLAAQKHIALSATIRLHQLAQAVPPIEKGTLMLYNTGDFRDIQCEKPILDNKDVKPYLRFLKRYALPMNAAYPIFRWQLLFRKGNFVGIIHGKDEYPILPIDTVVMRKVTLTDLQEVQHSIENVRPELHNEIILFDANTHNITQYLPAEYEKMYHP</sequence>
<dbReference type="OrthoDB" id="634553at2"/>
<dbReference type="STRING" id="1127699.HMPREF9151_01264"/>
<dbReference type="PROSITE" id="PS51257">
    <property type="entry name" value="PROKAR_LIPOPROTEIN"/>
    <property type="match status" value="1"/>
</dbReference>
<dbReference type="RefSeq" id="WP_009162478.1">
    <property type="nucleotide sequence ID" value="NZ_KB290995.1"/>
</dbReference>
<comment type="caution">
    <text evidence="1">The sequence shown here is derived from an EMBL/GenBank/DDBJ whole genome shotgun (WGS) entry which is preliminary data.</text>
</comment>
<organism evidence="1 2">
    <name type="scientific">Hoylesella saccharolytica F0055</name>
    <dbReference type="NCBI Taxonomy" id="1127699"/>
    <lineage>
        <taxon>Bacteria</taxon>
        <taxon>Pseudomonadati</taxon>
        <taxon>Bacteroidota</taxon>
        <taxon>Bacteroidia</taxon>
        <taxon>Bacteroidales</taxon>
        <taxon>Prevotellaceae</taxon>
        <taxon>Hoylesella</taxon>
    </lineage>
</organism>